<dbReference type="PANTHER" id="PTHR32448">
    <property type="entry name" value="OS08G0158400 PROTEIN"/>
    <property type="match status" value="1"/>
</dbReference>
<keyword evidence="3" id="KW-1185">Reference proteome</keyword>
<feature type="signal peptide" evidence="1">
    <location>
        <begin position="1"/>
        <end position="22"/>
    </location>
</feature>
<dbReference type="Gene3D" id="3.30.43.10">
    <property type="entry name" value="Uridine Diphospho-n-acetylenolpyruvylglucosamine Reductase, domain 2"/>
    <property type="match status" value="1"/>
</dbReference>
<gene>
    <name evidence="2" type="ORF">T459_20217</name>
</gene>
<feature type="chain" id="PRO_5013921959" evidence="1">
    <location>
        <begin position="23"/>
        <end position="101"/>
    </location>
</feature>
<name>A0A2G2Z4B4_CAPAN</name>
<dbReference type="Gramene" id="PHT76695">
    <property type="protein sequence ID" value="PHT76695"/>
    <property type="gene ID" value="T459_20217"/>
</dbReference>
<dbReference type="AlphaFoldDB" id="A0A2G2Z4B4"/>
<accession>A0A2G2Z4B4</accession>
<evidence type="ECO:0000256" key="1">
    <source>
        <dbReference type="SAM" id="SignalP"/>
    </source>
</evidence>
<organism evidence="2 3">
    <name type="scientific">Capsicum annuum</name>
    <name type="common">Capsicum pepper</name>
    <dbReference type="NCBI Taxonomy" id="4072"/>
    <lineage>
        <taxon>Eukaryota</taxon>
        <taxon>Viridiplantae</taxon>
        <taxon>Streptophyta</taxon>
        <taxon>Embryophyta</taxon>
        <taxon>Tracheophyta</taxon>
        <taxon>Spermatophyta</taxon>
        <taxon>Magnoliopsida</taxon>
        <taxon>eudicotyledons</taxon>
        <taxon>Gunneridae</taxon>
        <taxon>Pentapetalae</taxon>
        <taxon>asterids</taxon>
        <taxon>lamiids</taxon>
        <taxon>Solanales</taxon>
        <taxon>Solanaceae</taxon>
        <taxon>Solanoideae</taxon>
        <taxon>Capsiceae</taxon>
        <taxon>Capsicum</taxon>
    </lineage>
</organism>
<sequence length="101" mass="11386">MTTFKKLAIFLFLSVCISSSWANTTQDDFLKCLSLKIMNSNLSISQVYTPKSSSYSTILNSFSNNLRINSDFKRIKPSIIFTPTDESQIQAAVHCSKIHDL</sequence>
<comment type="caution">
    <text evidence="2">The sequence shown here is derived from an EMBL/GenBank/DDBJ whole genome shotgun (WGS) entry which is preliminary data.</text>
</comment>
<reference evidence="2 3" key="2">
    <citation type="journal article" date="2017" name="Genome Biol.">
        <title>New reference genome sequences of hot pepper reveal the massive evolution of plant disease-resistance genes by retroduplication.</title>
        <authorList>
            <person name="Kim S."/>
            <person name="Park J."/>
            <person name="Yeom S.I."/>
            <person name="Kim Y.M."/>
            <person name="Seo E."/>
            <person name="Kim K.T."/>
            <person name="Kim M.S."/>
            <person name="Lee J.M."/>
            <person name="Cheong K."/>
            <person name="Shin H.S."/>
            <person name="Kim S.B."/>
            <person name="Han K."/>
            <person name="Lee J."/>
            <person name="Park M."/>
            <person name="Lee H.A."/>
            <person name="Lee H.Y."/>
            <person name="Lee Y."/>
            <person name="Oh S."/>
            <person name="Lee J.H."/>
            <person name="Choi E."/>
            <person name="Choi E."/>
            <person name="Lee S.E."/>
            <person name="Jeon J."/>
            <person name="Kim H."/>
            <person name="Choi G."/>
            <person name="Song H."/>
            <person name="Lee J."/>
            <person name="Lee S.C."/>
            <person name="Kwon J.K."/>
            <person name="Lee H.Y."/>
            <person name="Koo N."/>
            <person name="Hong Y."/>
            <person name="Kim R.W."/>
            <person name="Kang W.H."/>
            <person name="Huh J.H."/>
            <person name="Kang B.C."/>
            <person name="Yang T.J."/>
            <person name="Lee Y.H."/>
            <person name="Bennetzen J.L."/>
            <person name="Choi D."/>
        </authorList>
    </citation>
    <scope>NUCLEOTIDE SEQUENCE [LARGE SCALE GENOMIC DNA]</scope>
    <source>
        <strain evidence="3">cv. CM334</strain>
    </source>
</reference>
<protein>
    <submittedName>
        <fullName evidence="2">Uncharacterized protein</fullName>
    </submittedName>
</protein>
<reference evidence="2 3" key="1">
    <citation type="journal article" date="2014" name="Nat. Genet.">
        <title>Genome sequence of the hot pepper provides insights into the evolution of pungency in Capsicum species.</title>
        <authorList>
            <person name="Kim S."/>
            <person name="Park M."/>
            <person name="Yeom S.I."/>
            <person name="Kim Y.M."/>
            <person name="Lee J.M."/>
            <person name="Lee H.A."/>
            <person name="Seo E."/>
            <person name="Choi J."/>
            <person name="Cheong K."/>
            <person name="Kim K.T."/>
            <person name="Jung K."/>
            <person name="Lee G.W."/>
            <person name="Oh S.K."/>
            <person name="Bae C."/>
            <person name="Kim S.B."/>
            <person name="Lee H.Y."/>
            <person name="Kim S.Y."/>
            <person name="Kim M.S."/>
            <person name="Kang B.C."/>
            <person name="Jo Y.D."/>
            <person name="Yang H.B."/>
            <person name="Jeong H.J."/>
            <person name="Kang W.H."/>
            <person name="Kwon J.K."/>
            <person name="Shin C."/>
            <person name="Lim J.Y."/>
            <person name="Park J.H."/>
            <person name="Huh J.H."/>
            <person name="Kim J.S."/>
            <person name="Kim B.D."/>
            <person name="Cohen O."/>
            <person name="Paran I."/>
            <person name="Suh M.C."/>
            <person name="Lee S.B."/>
            <person name="Kim Y.K."/>
            <person name="Shin Y."/>
            <person name="Noh S.J."/>
            <person name="Park J."/>
            <person name="Seo Y.S."/>
            <person name="Kwon S.Y."/>
            <person name="Kim H.A."/>
            <person name="Park J.M."/>
            <person name="Kim H.J."/>
            <person name="Choi S.B."/>
            <person name="Bosland P.W."/>
            <person name="Reeves G."/>
            <person name="Jo S.H."/>
            <person name="Lee B.W."/>
            <person name="Cho H.T."/>
            <person name="Choi H.S."/>
            <person name="Lee M.S."/>
            <person name="Yu Y."/>
            <person name="Do Choi Y."/>
            <person name="Park B.S."/>
            <person name="van Deynze A."/>
            <person name="Ashrafi H."/>
            <person name="Hill T."/>
            <person name="Kim W.T."/>
            <person name="Pai H.S."/>
            <person name="Ahn H.K."/>
            <person name="Yeam I."/>
            <person name="Giovannoni J.J."/>
            <person name="Rose J.K."/>
            <person name="Sorensen I."/>
            <person name="Lee S.J."/>
            <person name="Kim R.W."/>
            <person name="Choi I.Y."/>
            <person name="Choi B.S."/>
            <person name="Lim J.S."/>
            <person name="Lee Y.H."/>
            <person name="Choi D."/>
        </authorList>
    </citation>
    <scope>NUCLEOTIDE SEQUENCE [LARGE SCALE GENOMIC DNA]</scope>
    <source>
        <strain evidence="3">cv. CM334</strain>
    </source>
</reference>
<dbReference type="Proteomes" id="UP000222542">
    <property type="component" value="Unassembled WGS sequence"/>
</dbReference>
<proteinExistence type="predicted"/>
<dbReference type="STRING" id="4072.A0A2G2Z4B4"/>
<dbReference type="InterPro" id="IPR016167">
    <property type="entry name" value="FAD-bd_PCMH_sub1"/>
</dbReference>
<evidence type="ECO:0000313" key="2">
    <source>
        <dbReference type="EMBL" id="PHT76695.1"/>
    </source>
</evidence>
<keyword evidence="1" id="KW-0732">Signal</keyword>
<evidence type="ECO:0000313" key="3">
    <source>
        <dbReference type="Proteomes" id="UP000222542"/>
    </source>
</evidence>
<dbReference type="EMBL" id="AYRZ02000007">
    <property type="protein sequence ID" value="PHT76695.1"/>
    <property type="molecule type" value="Genomic_DNA"/>
</dbReference>